<sequence length="194" mass="22312">MDLQELKRLADDPIWDQGSTSNIYSFPLPNDRNYIKLAKHLRMGIPKDQLFCLGFYLATKSPSSHVGPFKWAIDFLVPDGTEILAAYDGQIIEAIDHFNEWGTTEDFRDKLNYLTIRHHQGEYSQYCHLGLNSFQNTGLKVGDYVTRGQAIGRVGKTGWTDQDHLHFIVFKVGRIPGNPYDFYSLSIQFTKNKY</sequence>
<dbReference type="PANTHER" id="PTHR21666:SF289">
    <property type="entry name" value="L-ALA--D-GLU ENDOPEPTIDASE"/>
    <property type="match status" value="1"/>
</dbReference>
<gene>
    <name evidence="3" type="ORF">COX77_04610</name>
</gene>
<proteinExistence type="predicted"/>
<dbReference type="Pfam" id="PF01551">
    <property type="entry name" value="Peptidase_M23"/>
    <property type="match status" value="1"/>
</dbReference>
<name>A0A2M7VDA6_9BACT</name>
<dbReference type="Proteomes" id="UP000230405">
    <property type="component" value="Unassembled WGS sequence"/>
</dbReference>
<evidence type="ECO:0000313" key="4">
    <source>
        <dbReference type="Proteomes" id="UP000230405"/>
    </source>
</evidence>
<dbReference type="GO" id="GO:0004222">
    <property type="term" value="F:metalloendopeptidase activity"/>
    <property type="evidence" value="ECO:0007669"/>
    <property type="project" value="TreeGrafter"/>
</dbReference>
<dbReference type="InterPro" id="IPR011055">
    <property type="entry name" value="Dup_hybrid_motif"/>
</dbReference>
<keyword evidence="1" id="KW-0732">Signal</keyword>
<organism evidence="3 4">
    <name type="scientific">Candidatus Komeilibacteria bacterium CG_4_10_14_0_2_um_filter_37_10</name>
    <dbReference type="NCBI Taxonomy" id="1974470"/>
    <lineage>
        <taxon>Bacteria</taxon>
        <taxon>Candidatus Komeiliibacteriota</taxon>
    </lineage>
</organism>
<dbReference type="CDD" id="cd12797">
    <property type="entry name" value="M23_peptidase"/>
    <property type="match status" value="1"/>
</dbReference>
<evidence type="ECO:0000256" key="1">
    <source>
        <dbReference type="ARBA" id="ARBA00022729"/>
    </source>
</evidence>
<reference evidence="4" key="1">
    <citation type="submission" date="2017-09" db="EMBL/GenBank/DDBJ databases">
        <title>Depth-based differentiation of microbial function through sediment-hosted aquifers and enrichment of novel symbionts in the deep terrestrial subsurface.</title>
        <authorList>
            <person name="Probst A.J."/>
            <person name="Ladd B."/>
            <person name="Jarett J.K."/>
            <person name="Geller-Mcgrath D.E."/>
            <person name="Sieber C.M.K."/>
            <person name="Emerson J.B."/>
            <person name="Anantharaman K."/>
            <person name="Thomas B.C."/>
            <person name="Malmstrom R."/>
            <person name="Stieglmeier M."/>
            <person name="Klingl A."/>
            <person name="Woyke T."/>
            <person name="Ryan C.M."/>
            <person name="Banfield J.F."/>
        </authorList>
    </citation>
    <scope>NUCLEOTIDE SEQUENCE [LARGE SCALE GENOMIC DNA]</scope>
</reference>
<dbReference type="Gene3D" id="2.70.70.10">
    <property type="entry name" value="Glucose Permease (Domain IIA)"/>
    <property type="match status" value="1"/>
</dbReference>
<evidence type="ECO:0000259" key="2">
    <source>
        <dbReference type="Pfam" id="PF01551"/>
    </source>
</evidence>
<dbReference type="PANTHER" id="PTHR21666">
    <property type="entry name" value="PEPTIDASE-RELATED"/>
    <property type="match status" value="1"/>
</dbReference>
<dbReference type="AlphaFoldDB" id="A0A2M7VDA6"/>
<protein>
    <recommendedName>
        <fullName evidence="2">M23ase beta-sheet core domain-containing protein</fullName>
    </recommendedName>
</protein>
<dbReference type="InterPro" id="IPR050570">
    <property type="entry name" value="Cell_wall_metabolism_enzyme"/>
</dbReference>
<dbReference type="SUPFAM" id="SSF51261">
    <property type="entry name" value="Duplicated hybrid motif"/>
    <property type="match status" value="1"/>
</dbReference>
<accession>A0A2M7VDA6</accession>
<comment type="caution">
    <text evidence="3">The sequence shown here is derived from an EMBL/GenBank/DDBJ whole genome shotgun (WGS) entry which is preliminary data.</text>
</comment>
<evidence type="ECO:0000313" key="3">
    <source>
        <dbReference type="EMBL" id="PIZ98400.1"/>
    </source>
</evidence>
<feature type="domain" description="M23ase beta-sheet core" evidence="2">
    <location>
        <begin position="71"/>
        <end position="172"/>
    </location>
</feature>
<dbReference type="InterPro" id="IPR016047">
    <property type="entry name" value="M23ase_b-sheet_dom"/>
</dbReference>
<dbReference type="EMBL" id="PFPO01000089">
    <property type="protein sequence ID" value="PIZ98400.1"/>
    <property type="molecule type" value="Genomic_DNA"/>
</dbReference>